<accession>A0A173TVF2</accession>
<reference evidence="1 2" key="1">
    <citation type="journal article" date="2019" name="Nat. Med.">
        <title>A library of human gut bacterial isolates paired with longitudinal multiomics data enables mechanistic microbiome research.</title>
        <authorList>
            <person name="Poyet M."/>
            <person name="Groussin M."/>
            <person name="Gibbons S.M."/>
            <person name="Avila-Pacheco J."/>
            <person name="Jiang X."/>
            <person name="Kearney S.M."/>
            <person name="Perrotta A.R."/>
            <person name="Berdy B."/>
            <person name="Zhao S."/>
            <person name="Lieberman T.D."/>
            <person name="Swanson P.K."/>
            <person name="Smith M."/>
            <person name="Roesemann S."/>
            <person name="Alexander J.E."/>
            <person name="Rich S.A."/>
            <person name="Livny J."/>
            <person name="Vlamakis H."/>
            <person name="Clish C."/>
            <person name="Bullock K."/>
            <person name="Deik A."/>
            <person name="Scott J."/>
            <person name="Pierce K.A."/>
            <person name="Xavier R.J."/>
            <person name="Alm E.J."/>
        </authorList>
    </citation>
    <scope>NUCLEOTIDE SEQUENCE [LARGE SCALE GENOMIC DNA]</scope>
    <source>
        <strain evidence="1 2">BIOML-A198</strain>
    </source>
</reference>
<evidence type="ECO:0000313" key="2">
    <source>
        <dbReference type="Proteomes" id="UP000487649"/>
    </source>
</evidence>
<name>A0A173TVF2_9FIRM</name>
<protein>
    <submittedName>
        <fullName evidence="1">TIM barrel protein</fullName>
    </submittedName>
</protein>
<dbReference type="InterPro" id="IPR013022">
    <property type="entry name" value="Xyl_isomerase-like_TIM-brl"/>
</dbReference>
<sequence length="278" mass="32143">MKLGIRAHDIGTLPPKDLVDSLVEKGFHSIQLVLNKAIEYQTQMPKILDEELVEELSLFLNESHVEVAMLGAYFNPIHSDKEKVKDSVENFKNHLRKAHCFNTTLVGTETGSYNDDQWTFHESNGSEEAFLEVKRVFSQLLEVAKESNTYLAIEPAYQHVISTPRRLKRLIDELNHPNTVVTFDLFNLLSNENYKNQHRLIDEMVELFHDKIRIVHAKDFMVENQQIRQVAPGKGLLDYKYLLSKLEELDQEPTIIFEGVVGEDISYSQQYLLELLQS</sequence>
<gene>
    <name evidence="1" type="ORF">GMA92_04000</name>
</gene>
<comment type="caution">
    <text evidence="1">The sequence shown here is derived from an EMBL/GenBank/DDBJ whole genome shotgun (WGS) entry which is preliminary data.</text>
</comment>
<proteinExistence type="predicted"/>
<dbReference type="PANTHER" id="PTHR12110">
    <property type="entry name" value="HYDROXYPYRUVATE ISOMERASE"/>
    <property type="match status" value="1"/>
</dbReference>
<evidence type="ECO:0000313" key="1">
    <source>
        <dbReference type="EMBL" id="MTK20600.1"/>
    </source>
</evidence>
<dbReference type="RefSeq" id="WP_006784710.1">
    <property type="nucleotide sequence ID" value="NZ_CABJBH010000018.1"/>
</dbReference>
<dbReference type="Proteomes" id="UP000487649">
    <property type="component" value="Unassembled WGS sequence"/>
</dbReference>
<dbReference type="GeneID" id="60059791"/>
<dbReference type="SUPFAM" id="SSF51658">
    <property type="entry name" value="Xylose isomerase-like"/>
    <property type="match status" value="1"/>
</dbReference>
<dbReference type="EMBL" id="WMQE01000006">
    <property type="protein sequence ID" value="MTK20600.1"/>
    <property type="molecule type" value="Genomic_DNA"/>
</dbReference>
<dbReference type="InterPro" id="IPR050312">
    <property type="entry name" value="IolE/XylAMocC-like"/>
</dbReference>
<dbReference type="Pfam" id="PF01261">
    <property type="entry name" value="AP_endonuc_2"/>
    <property type="match status" value="1"/>
</dbReference>
<dbReference type="OrthoDB" id="2063291at2"/>
<dbReference type="Gene3D" id="3.20.20.150">
    <property type="entry name" value="Divalent-metal-dependent TIM barrel enzymes"/>
    <property type="match status" value="1"/>
</dbReference>
<dbReference type="AlphaFoldDB" id="A0A173TVF2"/>
<dbReference type="PANTHER" id="PTHR12110:SF21">
    <property type="entry name" value="XYLOSE ISOMERASE-LIKE TIM BARREL DOMAIN-CONTAINING PROTEIN"/>
    <property type="match status" value="1"/>
</dbReference>
<organism evidence="1 2">
    <name type="scientific">Turicibacter sanguinis</name>
    <dbReference type="NCBI Taxonomy" id="154288"/>
    <lineage>
        <taxon>Bacteria</taxon>
        <taxon>Bacillati</taxon>
        <taxon>Bacillota</taxon>
        <taxon>Erysipelotrichia</taxon>
        <taxon>Erysipelotrichales</taxon>
        <taxon>Turicibacteraceae</taxon>
        <taxon>Turicibacter</taxon>
    </lineage>
</organism>
<dbReference type="InterPro" id="IPR036237">
    <property type="entry name" value="Xyl_isomerase-like_sf"/>
</dbReference>